<feature type="region of interest" description="Disordered" evidence="2">
    <location>
        <begin position="37"/>
        <end position="58"/>
    </location>
</feature>
<dbReference type="PANTHER" id="PTHR42886">
    <property type="entry name" value="RE40534P-RELATED"/>
    <property type="match status" value="1"/>
</dbReference>
<evidence type="ECO:0000259" key="3">
    <source>
        <dbReference type="Pfam" id="PF00561"/>
    </source>
</evidence>
<dbReference type="GO" id="GO:0005743">
    <property type="term" value="C:mitochondrial inner membrane"/>
    <property type="evidence" value="ECO:0007669"/>
    <property type="project" value="TreeGrafter"/>
</dbReference>
<evidence type="ECO:0000256" key="1">
    <source>
        <dbReference type="ARBA" id="ARBA00038097"/>
    </source>
</evidence>
<organism evidence="4">
    <name type="scientific">Blastobotrys adeninivorans</name>
    <name type="common">Yeast</name>
    <name type="synonym">Arxula adeninivorans</name>
    <dbReference type="NCBI Taxonomy" id="409370"/>
    <lineage>
        <taxon>Eukaryota</taxon>
        <taxon>Fungi</taxon>
        <taxon>Dikarya</taxon>
        <taxon>Ascomycota</taxon>
        <taxon>Saccharomycotina</taxon>
        <taxon>Dipodascomycetes</taxon>
        <taxon>Dipodascales</taxon>
        <taxon>Trichomonascaceae</taxon>
        <taxon>Blastobotrys</taxon>
    </lineage>
</organism>
<sequence>MMSVRVPLAPVPVRAVRCFSASAGPRDDSVAEMPVFRRQQPRSEGSNEHTYRPPTPPVGVPLTKILSNTFPLSYRDSFNQWLGRAKLQQAQAGVLSLLPFYPHPDSHRRASSLQVPVGGDNFINEFEISKLDGTCTEEVAILHGYGAGLGFFYKMFDEVSALDGVRLHALDLLGYGLSSRPKFRVKSKEPLEAILETEDFFTDSLEAWRKQRGIESFTLIAHSLGAYLGASYAIKYPGRLKKLMLVSPAGVPRSSYSLPSEAQLAEQAKKAEQAEKALKSALRDNNGGKLSKIFNRQAQSAASRGNVPLWFHFLWECHVSPFSLVRNTGPLGPRFVSGWTSRRFARLPPEDQKALHLYSYAIFNARGSGEYALNYLLAPGAQGRRPLAERAHLIPCDTSWVYGTEDWMDENGGHQACDNIRANTDHHCELITINGAGHHIYLDNPEDLNKAVKSFITR</sequence>
<protein>
    <submittedName>
        <fullName evidence="4">ARAD1A03960p</fullName>
    </submittedName>
</protein>
<proteinExistence type="inferred from homology"/>
<reference evidence="4" key="2">
    <citation type="submission" date="2014-06" db="EMBL/GenBank/DDBJ databases">
        <title>The complete genome of Blastobotrys (Arxula) adeninivorans LS3 - a yeast of biotechnological interest.</title>
        <authorList>
            <person name="Kunze G."/>
            <person name="Gaillardin C."/>
            <person name="Czernicka M."/>
            <person name="Durrens P."/>
            <person name="Martin T."/>
            <person name="Boer E."/>
            <person name="Gabaldon T."/>
            <person name="Cruz J."/>
            <person name="Talla E."/>
            <person name="Marck C."/>
            <person name="Goffeau A."/>
            <person name="Barbe V."/>
            <person name="Baret P."/>
            <person name="Baronian K."/>
            <person name="Beier S."/>
            <person name="Bleykasten C."/>
            <person name="Bode R."/>
            <person name="Casaregola S."/>
            <person name="Despons L."/>
            <person name="Fairhead C."/>
            <person name="Giersberg M."/>
            <person name="Gierski P."/>
            <person name="Hahnel U."/>
            <person name="Hartmann A."/>
            <person name="Jankowska D."/>
            <person name="Jubin C."/>
            <person name="Jung P."/>
            <person name="Lafontaine I."/>
            <person name="Leh-Louis V."/>
            <person name="Lemaire M."/>
            <person name="Marcet-Houben M."/>
            <person name="Mascher M."/>
            <person name="Morel G."/>
            <person name="Richard G.-F."/>
            <person name="Riechen J."/>
            <person name="Sacerdot C."/>
            <person name="Sarkar A."/>
            <person name="Savel G."/>
            <person name="Schacherer J."/>
            <person name="Sherman D."/>
            <person name="Straub M.-L."/>
            <person name="Stein N."/>
            <person name="Thierry A."/>
            <person name="Trautwein-Schult A."/>
            <person name="Westhof E."/>
            <person name="Worch S."/>
            <person name="Dujon B."/>
            <person name="Souciet J.-L."/>
            <person name="Wincker P."/>
            <person name="Scholz U."/>
            <person name="Neuveglise N."/>
        </authorList>
    </citation>
    <scope>NUCLEOTIDE SEQUENCE</scope>
    <source>
        <strain evidence="4">LS3</strain>
    </source>
</reference>
<dbReference type="EMBL" id="HG937691">
    <property type="protein sequence ID" value="CDP33200.1"/>
    <property type="molecule type" value="Genomic_DNA"/>
</dbReference>
<gene>
    <name evidence="4" type="ORF">GNLVRS02_ARAD1A03960g</name>
</gene>
<evidence type="ECO:0000313" key="4">
    <source>
        <dbReference type="EMBL" id="CDP33200.1"/>
    </source>
</evidence>
<dbReference type="PhylomeDB" id="A0A060SWE7"/>
<dbReference type="AlphaFoldDB" id="A0A060SWE7"/>
<evidence type="ECO:0000256" key="2">
    <source>
        <dbReference type="SAM" id="MobiDB-lite"/>
    </source>
</evidence>
<dbReference type="GO" id="GO:0006654">
    <property type="term" value="P:phosphatidic acid biosynthetic process"/>
    <property type="evidence" value="ECO:0007669"/>
    <property type="project" value="TreeGrafter"/>
</dbReference>
<dbReference type="SUPFAM" id="SSF53474">
    <property type="entry name" value="alpha/beta-Hydrolases"/>
    <property type="match status" value="1"/>
</dbReference>
<dbReference type="Pfam" id="PF00561">
    <property type="entry name" value="Abhydrolase_1"/>
    <property type="match status" value="1"/>
</dbReference>
<name>A0A060SWE7_BLAAD</name>
<dbReference type="PANTHER" id="PTHR42886:SF29">
    <property type="entry name" value="PUMMELIG, ISOFORM A"/>
    <property type="match status" value="1"/>
</dbReference>
<accession>A0A060SWE7</accession>
<dbReference type="GO" id="GO:0035965">
    <property type="term" value="P:cardiolipin acyl-chain remodeling"/>
    <property type="evidence" value="ECO:0007669"/>
    <property type="project" value="TreeGrafter"/>
</dbReference>
<dbReference type="InterPro" id="IPR029058">
    <property type="entry name" value="AB_hydrolase_fold"/>
</dbReference>
<reference evidence="4" key="1">
    <citation type="submission" date="2014-02" db="EMBL/GenBank/DDBJ databases">
        <authorList>
            <person name="Genoscope - CEA"/>
        </authorList>
    </citation>
    <scope>NUCLEOTIDE SEQUENCE</scope>
    <source>
        <strain evidence="4">LS3</strain>
    </source>
</reference>
<dbReference type="GO" id="GO:0042171">
    <property type="term" value="F:lysophosphatidic acid acyltransferase activity"/>
    <property type="evidence" value="ECO:0007669"/>
    <property type="project" value="TreeGrafter"/>
</dbReference>
<dbReference type="Gene3D" id="3.40.50.1820">
    <property type="entry name" value="alpha/beta hydrolase"/>
    <property type="match status" value="1"/>
</dbReference>
<feature type="domain" description="AB hydrolase-1" evidence="3">
    <location>
        <begin position="141"/>
        <end position="445"/>
    </location>
</feature>
<dbReference type="InterPro" id="IPR000073">
    <property type="entry name" value="AB_hydrolase_1"/>
</dbReference>
<dbReference type="GO" id="GO:0004623">
    <property type="term" value="F:phospholipase A2 activity"/>
    <property type="evidence" value="ECO:0007669"/>
    <property type="project" value="TreeGrafter"/>
</dbReference>
<dbReference type="GO" id="GO:0055088">
    <property type="term" value="P:lipid homeostasis"/>
    <property type="evidence" value="ECO:0007669"/>
    <property type="project" value="TreeGrafter"/>
</dbReference>
<comment type="similarity">
    <text evidence="1">Belongs to the peptidase S33 family. ABHD4/ABHD5 subfamily.</text>
</comment>